<dbReference type="Proteomes" id="UP000255103">
    <property type="component" value="Unassembled WGS sequence"/>
</dbReference>
<proteinExistence type="predicted"/>
<dbReference type="EMBL" id="UGHX01000001">
    <property type="protein sequence ID" value="STP10617.1"/>
    <property type="molecule type" value="Genomic_DNA"/>
</dbReference>
<keyword evidence="1" id="KW-0472">Membrane</keyword>
<keyword evidence="1" id="KW-1133">Transmembrane helix</keyword>
<dbReference type="RefSeq" id="WP_181892032.1">
    <property type="nucleotide sequence ID" value="NZ_UGHX01000001.1"/>
</dbReference>
<keyword evidence="1" id="KW-0812">Transmembrane</keyword>
<accession>A0A377JRW0</accession>
<gene>
    <name evidence="2" type="ORF">NCTC12219_00488</name>
</gene>
<name>A0A377JRW0_9HELI</name>
<reference evidence="2 3" key="1">
    <citation type="submission" date="2018-06" db="EMBL/GenBank/DDBJ databases">
        <authorList>
            <consortium name="Pathogen Informatics"/>
            <person name="Doyle S."/>
        </authorList>
    </citation>
    <scope>NUCLEOTIDE SEQUENCE [LARGE SCALE GENOMIC DNA]</scope>
    <source>
        <strain evidence="2 3">NCTC12219</strain>
    </source>
</reference>
<evidence type="ECO:0000313" key="3">
    <source>
        <dbReference type="Proteomes" id="UP000255103"/>
    </source>
</evidence>
<feature type="transmembrane region" description="Helical" evidence="1">
    <location>
        <begin position="40"/>
        <end position="65"/>
    </location>
</feature>
<organism evidence="2 3">
    <name type="scientific">Helicobacter cinaedi</name>
    <dbReference type="NCBI Taxonomy" id="213"/>
    <lineage>
        <taxon>Bacteria</taxon>
        <taxon>Pseudomonadati</taxon>
        <taxon>Campylobacterota</taxon>
        <taxon>Epsilonproteobacteria</taxon>
        <taxon>Campylobacterales</taxon>
        <taxon>Helicobacteraceae</taxon>
        <taxon>Helicobacter</taxon>
    </lineage>
</organism>
<evidence type="ECO:0000313" key="2">
    <source>
        <dbReference type="EMBL" id="STP10617.1"/>
    </source>
</evidence>
<evidence type="ECO:0000256" key="1">
    <source>
        <dbReference type="SAM" id="Phobius"/>
    </source>
</evidence>
<evidence type="ECO:0008006" key="4">
    <source>
        <dbReference type="Google" id="ProtNLM"/>
    </source>
</evidence>
<sequence>MFQFTISVGNFIVKLCYVLSLIAVMITGIATMFSGGFGGFLSGLMIIVAGVLLVILAFYLLFIIIDIHQQLINLNAKLDKKENKENL</sequence>
<protein>
    <recommendedName>
        <fullName evidence="4">DUF4282 domain-containing protein</fullName>
    </recommendedName>
</protein>
<feature type="transmembrane region" description="Helical" evidence="1">
    <location>
        <begin position="12"/>
        <end position="34"/>
    </location>
</feature>
<dbReference type="AlphaFoldDB" id="A0A377JRW0"/>